<dbReference type="CDD" id="cd04480">
    <property type="entry name" value="RPA1_DBD_A_like"/>
    <property type="match status" value="1"/>
</dbReference>
<accession>A0ABQ7MEH3</accession>
<sequence>MSLSASPVSQTGISGVYHSTFESLRLGRSSQSIASGLIRFWDSLNFKKDNSVIHEFTPAGRTNHYMPSLKVGFIVKIDRFEVASCLSMYKITDHSFLICFISPTIIDEVATSAPEISHKLFDNLQVIVNTNLELPNVVGQICYVQGSDSPKKQLESLSASLLIRKKQSTHNSLYIIIYILETNTTTPGDTRVPTDSKATTTFQHAHSSCLMKIAYISNVNTLILLSSYEKYINSFEIH</sequence>
<reference evidence="1 2" key="1">
    <citation type="submission" date="2021-03" db="EMBL/GenBank/DDBJ databases">
        <authorList>
            <person name="King G.J."/>
            <person name="Bancroft I."/>
            <person name="Baten A."/>
            <person name="Bloomfield J."/>
            <person name="Borpatragohain P."/>
            <person name="He Z."/>
            <person name="Irish N."/>
            <person name="Irwin J."/>
            <person name="Liu K."/>
            <person name="Mauleon R.P."/>
            <person name="Moore J."/>
            <person name="Morris R."/>
            <person name="Ostergaard L."/>
            <person name="Wang B."/>
            <person name="Wells R."/>
        </authorList>
    </citation>
    <scope>NUCLEOTIDE SEQUENCE [LARGE SCALE GENOMIC DNA]</scope>
    <source>
        <strain evidence="1">R-o-18</strain>
        <tissue evidence="1">Leaf</tissue>
    </source>
</reference>
<keyword evidence="2" id="KW-1185">Reference proteome</keyword>
<dbReference type="Proteomes" id="UP000823674">
    <property type="component" value="Chromosome A05"/>
</dbReference>
<dbReference type="EMBL" id="JADBGQ010000005">
    <property type="protein sequence ID" value="KAG5397156.1"/>
    <property type="molecule type" value="Genomic_DNA"/>
</dbReference>
<organism evidence="1 2">
    <name type="scientific">Brassica rapa subsp. trilocularis</name>
    <dbReference type="NCBI Taxonomy" id="1813537"/>
    <lineage>
        <taxon>Eukaryota</taxon>
        <taxon>Viridiplantae</taxon>
        <taxon>Streptophyta</taxon>
        <taxon>Embryophyta</taxon>
        <taxon>Tracheophyta</taxon>
        <taxon>Spermatophyta</taxon>
        <taxon>Magnoliopsida</taxon>
        <taxon>eudicotyledons</taxon>
        <taxon>Gunneridae</taxon>
        <taxon>Pentapetalae</taxon>
        <taxon>rosids</taxon>
        <taxon>malvids</taxon>
        <taxon>Brassicales</taxon>
        <taxon>Brassicaceae</taxon>
        <taxon>Brassiceae</taxon>
        <taxon>Brassica</taxon>
    </lineage>
</organism>
<protein>
    <recommendedName>
        <fullName evidence="3">DUF223 domain-containing protein</fullName>
    </recommendedName>
</protein>
<evidence type="ECO:0000313" key="1">
    <source>
        <dbReference type="EMBL" id="KAG5397156.1"/>
    </source>
</evidence>
<evidence type="ECO:0000313" key="2">
    <source>
        <dbReference type="Proteomes" id="UP000823674"/>
    </source>
</evidence>
<name>A0ABQ7MEH3_BRACM</name>
<proteinExistence type="predicted"/>
<comment type="caution">
    <text evidence="1">The sequence shown here is derived from an EMBL/GenBank/DDBJ whole genome shotgun (WGS) entry which is preliminary data.</text>
</comment>
<gene>
    <name evidence="1" type="primary">A05g503630.1_BraROA</name>
    <name evidence="1" type="ORF">IGI04_018970</name>
</gene>
<evidence type="ECO:0008006" key="3">
    <source>
        <dbReference type="Google" id="ProtNLM"/>
    </source>
</evidence>